<keyword evidence="6 8" id="KW-0067">ATP-binding</keyword>
<evidence type="ECO:0000256" key="6">
    <source>
        <dbReference type="ARBA" id="ARBA00022840"/>
    </source>
</evidence>
<dbReference type="FunFam" id="3.40.50.300:FF:000991">
    <property type="entry name" value="Dephospho-CoA kinase"/>
    <property type="match status" value="1"/>
</dbReference>
<dbReference type="HAMAP" id="MF_00376">
    <property type="entry name" value="Dephospho_CoA_kinase"/>
    <property type="match status" value="1"/>
</dbReference>
<evidence type="ECO:0000256" key="3">
    <source>
        <dbReference type="ARBA" id="ARBA00022679"/>
    </source>
</evidence>
<comment type="pathway">
    <text evidence="8">Cofactor biosynthesis; coenzyme A biosynthesis; CoA from (R)-pantothenate: step 5/5.</text>
</comment>
<gene>
    <name evidence="8" type="primary">coaE</name>
    <name evidence="10" type="ORF">FC98_GL000256</name>
</gene>
<dbReference type="EMBL" id="AZEB01000001">
    <property type="protein sequence ID" value="KRL23528.1"/>
    <property type="molecule type" value="Genomic_DNA"/>
</dbReference>
<name>A0A0R1P500_9LACO</name>
<comment type="caution">
    <text evidence="10">The sequence shown here is derived from an EMBL/GenBank/DDBJ whole genome shotgun (WGS) entry which is preliminary data.</text>
</comment>
<dbReference type="NCBIfam" id="TIGR00152">
    <property type="entry name" value="dephospho-CoA kinase"/>
    <property type="match status" value="1"/>
</dbReference>
<dbReference type="GO" id="GO:0005737">
    <property type="term" value="C:cytoplasm"/>
    <property type="evidence" value="ECO:0007669"/>
    <property type="project" value="UniProtKB-SubCell"/>
</dbReference>
<proteinExistence type="inferred from homology"/>
<evidence type="ECO:0000256" key="4">
    <source>
        <dbReference type="ARBA" id="ARBA00022741"/>
    </source>
</evidence>
<organism evidence="10 11">
    <name type="scientific">Lentilactobacillus kisonensis DSM 19906 = JCM 15041</name>
    <dbReference type="NCBI Taxonomy" id="1423766"/>
    <lineage>
        <taxon>Bacteria</taxon>
        <taxon>Bacillati</taxon>
        <taxon>Bacillota</taxon>
        <taxon>Bacilli</taxon>
        <taxon>Lactobacillales</taxon>
        <taxon>Lactobacillaceae</taxon>
        <taxon>Lentilactobacillus</taxon>
    </lineage>
</organism>
<comment type="subcellular location">
    <subcellularLocation>
        <location evidence="8">Cytoplasm</location>
    </subcellularLocation>
</comment>
<evidence type="ECO:0000256" key="1">
    <source>
        <dbReference type="ARBA" id="ARBA00009018"/>
    </source>
</evidence>
<dbReference type="PANTHER" id="PTHR10695">
    <property type="entry name" value="DEPHOSPHO-COA KINASE-RELATED"/>
    <property type="match status" value="1"/>
</dbReference>
<evidence type="ECO:0000256" key="8">
    <source>
        <dbReference type="HAMAP-Rule" id="MF_00376"/>
    </source>
</evidence>
<dbReference type="GO" id="GO:0004140">
    <property type="term" value="F:dephospho-CoA kinase activity"/>
    <property type="evidence" value="ECO:0007669"/>
    <property type="project" value="UniProtKB-UniRule"/>
</dbReference>
<dbReference type="PATRIC" id="fig|1423766.4.peg.254"/>
<reference evidence="10 11" key="1">
    <citation type="journal article" date="2015" name="Genome Announc.">
        <title>Expanding the biotechnology potential of lactobacilli through comparative genomics of 213 strains and associated genera.</title>
        <authorList>
            <person name="Sun Z."/>
            <person name="Harris H.M."/>
            <person name="McCann A."/>
            <person name="Guo C."/>
            <person name="Argimon S."/>
            <person name="Zhang W."/>
            <person name="Yang X."/>
            <person name="Jeffery I.B."/>
            <person name="Cooney J.C."/>
            <person name="Kagawa T.F."/>
            <person name="Liu W."/>
            <person name="Song Y."/>
            <person name="Salvetti E."/>
            <person name="Wrobel A."/>
            <person name="Rasinkangas P."/>
            <person name="Parkhill J."/>
            <person name="Rea M.C."/>
            <person name="O'Sullivan O."/>
            <person name="Ritari J."/>
            <person name="Douillard F.P."/>
            <person name="Paul Ross R."/>
            <person name="Yang R."/>
            <person name="Briner A.E."/>
            <person name="Felis G.E."/>
            <person name="de Vos W.M."/>
            <person name="Barrangou R."/>
            <person name="Klaenhammer T.R."/>
            <person name="Caufield P.W."/>
            <person name="Cui Y."/>
            <person name="Zhang H."/>
            <person name="O'Toole P.W."/>
        </authorList>
    </citation>
    <scope>NUCLEOTIDE SEQUENCE [LARGE SCALE GENOMIC DNA]</scope>
    <source>
        <strain evidence="10 11">DSM 19906</strain>
    </source>
</reference>
<keyword evidence="4 8" id="KW-0547">Nucleotide-binding</keyword>
<keyword evidence="5 8" id="KW-0418">Kinase</keyword>
<evidence type="ECO:0000256" key="7">
    <source>
        <dbReference type="ARBA" id="ARBA00022993"/>
    </source>
</evidence>
<dbReference type="UniPathway" id="UPA00241">
    <property type="reaction ID" value="UER00356"/>
</dbReference>
<dbReference type="Proteomes" id="UP000051439">
    <property type="component" value="Unassembled WGS sequence"/>
</dbReference>
<dbReference type="SUPFAM" id="SSF52540">
    <property type="entry name" value="P-loop containing nucleoside triphosphate hydrolases"/>
    <property type="match status" value="1"/>
</dbReference>
<dbReference type="AlphaFoldDB" id="A0A0R1P500"/>
<evidence type="ECO:0000313" key="10">
    <source>
        <dbReference type="EMBL" id="KRL23528.1"/>
    </source>
</evidence>
<dbReference type="CDD" id="cd02022">
    <property type="entry name" value="DPCK"/>
    <property type="match status" value="1"/>
</dbReference>
<evidence type="ECO:0000256" key="5">
    <source>
        <dbReference type="ARBA" id="ARBA00022777"/>
    </source>
</evidence>
<comment type="similarity">
    <text evidence="1 8">Belongs to the CoaE family.</text>
</comment>
<accession>A0A0R1P500</accession>
<dbReference type="PANTHER" id="PTHR10695:SF46">
    <property type="entry name" value="BIFUNCTIONAL COENZYME A SYNTHASE-RELATED"/>
    <property type="match status" value="1"/>
</dbReference>
<evidence type="ECO:0000313" key="11">
    <source>
        <dbReference type="Proteomes" id="UP000051439"/>
    </source>
</evidence>
<dbReference type="InterPro" id="IPR001977">
    <property type="entry name" value="Depp_CoAkinase"/>
</dbReference>
<keyword evidence="3 8" id="KW-0808">Transferase</keyword>
<dbReference type="EC" id="2.7.1.24" evidence="8 9"/>
<protein>
    <recommendedName>
        <fullName evidence="8 9">Dephospho-CoA kinase</fullName>
        <ecNumber evidence="8 9">2.7.1.24</ecNumber>
    </recommendedName>
    <alternativeName>
        <fullName evidence="8">Dephosphocoenzyme A kinase</fullName>
    </alternativeName>
</protein>
<dbReference type="PROSITE" id="PS51219">
    <property type="entry name" value="DPCK"/>
    <property type="match status" value="1"/>
</dbReference>
<dbReference type="GO" id="GO:0005524">
    <property type="term" value="F:ATP binding"/>
    <property type="evidence" value="ECO:0007669"/>
    <property type="project" value="UniProtKB-UniRule"/>
</dbReference>
<keyword evidence="7 8" id="KW-0173">Coenzyme A biosynthesis</keyword>
<comment type="function">
    <text evidence="8">Catalyzes the phosphorylation of the 3'-hydroxyl group of dephosphocoenzyme A to form coenzyme A.</text>
</comment>
<feature type="binding site" evidence="8">
    <location>
        <begin position="16"/>
        <end position="21"/>
    </location>
    <ligand>
        <name>ATP</name>
        <dbReference type="ChEBI" id="CHEBI:30616"/>
    </ligand>
</feature>
<dbReference type="Pfam" id="PF01121">
    <property type="entry name" value="CoaE"/>
    <property type="match status" value="1"/>
</dbReference>
<sequence length="203" mass="22934">MEKRMTRLIGLTGGIATGKSAVSHYLKTKNIPVIDADVITHQVEEKGQAGYQAILTVFGDSIVAKDGQIDRQRLGKLVFSNKGYLKQLVRTIDPFIRDEILRQFIQNTQSPLTVLDAPTLFENGYAHIVDELVVVYCDPVTQLHRLMERNQLSISQASDRIKNQWPLQTKRNLADTIIYNSGTIDQTHAQVDDWLATETNQTR</sequence>
<keyword evidence="11" id="KW-1185">Reference proteome</keyword>
<dbReference type="GO" id="GO:0015937">
    <property type="term" value="P:coenzyme A biosynthetic process"/>
    <property type="evidence" value="ECO:0007669"/>
    <property type="project" value="UniProtKB-UniRule"/>
</dbReference>
<evidence type="ECO:0000256" key="2">
    <source>
        <dbReference type="ARBA" id="ARBA00022490"/>
    </source>
</evidence>
<keyword evidence="2 8" id="KW-0963">Cytoplasm</keyword>
<dbReference type="InterPro" id="IPR027417">
    <property type="entry name" value="P-loop_NTPase"/>
</dbReference>
<evidence type="ECO:0000256" key="9">
    <source>
        <dbReference type="NCBIfam" id="TIGR00152"/>
    </source>
</evidence>
<dbReference type="Gene3D" id="3.40.50.300">
    <property type="entry name" value="P-loop containing nucleotide triphosphate hydrolases"/>
    <property type="match status" value="1"/>
</dbReference>
<comment type="catalytic activity">
    <reaction evidence="8">
        <text>3'-dephospho-CoA + ATP = ADP + CoA + H(+)</text>
        <dbReference type="Rhea" id="RHEA:18245"/>
        <dbReference type="ChEBI" id="CHEBI:15378"/>
        <dbReference type="ChEBI" id="CHEBI:30616"/>
        <dbReference type="ChEBI" id="CHEBI:57287"/>
        <dbReference type="ChEBI" id="CHEBI:57328"/>
        <dbReference type="ChEBI" id="CHEBI:456216"/>
        <dbReference type="EC" id="2.7.1.24"/>
    </reaction>
</comment>